<evidence type="ECO:0000313" key="3">
    <source>
        <dbReference type="Proteomes" id="UP000265431"/>
    </source>
</evidence>
<protein>
    <submittedName>
        <fullName evidence="2">Uncharacterized protein</fullName>
    </submittedName>
</protein>
<dbReference type="AlphaFoldDB" id="A0A399QXI6"/>
<feature type="compositionally biased region" description="Polar residues" evidence="1">
    <location>
        <begin position="42"/>
        <end position="58"/>
    </location>
</feature>
<accession>A0A399QXI6</accession>
<reference evidence="2 3" key="1">
    <citation type="submission" date="2018-08" db="EMBL/GenBank/DDBJ databases">
        <title>Henriciella mobilis sp. nov., isolated from seawater.</title>
        <authorList>
            <person name="Cheng H."/>
            <person name="Wu Y.-H."/>
            <person name="Xu X.-W."/>
            <person name="Guo L.-L."/>
        </authorList>
    </citation>
    <scope>NUCLEOTIDE SEQUENCE [LARGE SCALE GENOMIC DNA]</scope>
    <source>
        <strain evidence="2 3">CCUG66934</strain>
    </source>
</reference>
<proteinExistence type="predicted"/>
<evidence type="ECO:0000313" key="2">
    <source>
        <dbReference type="EMBL" id="RIJ23638.1"/>
    </source>
</evidence>
<dbReference type="OrthoDB" id="581550at2"/>
<dbReference type="EMBL" id="QWGB01000005">
    <property type="protein sequence ID" value="RIJ23638.1"/>
    <property type="molecule type" value="Genomic_DNA"/>
</dbReference>
<comment type="caution">
    <text evidence="2">The sequence shown here is derived from an EMBL/GenBank/DDBJ whole genome shotgun (WGS) entry which is preliminary data.</text>
</comment>
<dbReference type="Proteomes" id="UP000265431">
    <property type="component" value="Unassembled WGS sequence"/>
</dbReference>
<gene>
    <name evidence="2" type="ORF">D1224_05090</name>
</gene>
<sequence>METGNEKRVQRIWNQGQIPVLLRRSGKGEKPRLRLPYEKPPNNRNWLQNGRRSSPSWNQSEKYWEIPKAWFNDTVERALLKFNSIYVIQPYRELEICAPACRNAKGHECQCSCMGANHGQGEDGTWFDISDAFSVRWNNSEIACRLMTKK</sequence>
<dbReference type="RefSeq" id="WP_119378828.1">
    <property type="nucleotide sequence ID" value="NZ_QWGB01000005.1"/>
</dbReference>
<organism evidence="2 3">
    <name type="scientific">Henriciella barbarensis</name>
    <dbReference type="NCBI Taxonomy" id="86342"/>
    <lineage>
        <taxon>Bacteria</taxon>
        <taxon>Pseudomonadati</taxon>
        <taxon>Pseudomonadota</taxon>
        <taxon>Alphaproteobacteria</taxon>
        <taxon>Hyphomonadales</taxon>
        <taxon>Hyphomonadaceae</taxon>
        <taxon>Henriciella</taxon>
    </lineage>
</organism>
<evidence type="ECO:0000256" key="1">
    <source>
        <dbReference type="SAM" id="MobiDB-lite"/>
    </source>
</evidence>
<feature type="region of interest" description="Disordered" evidence="1">
    <location>
        <begin position="36"/>
        <end position="58"/>
    </location>
</feature>
<name>A0A399QXI6_9PROT</name>
<keyword evidence="3" id="KW-1185">Reference proteome</keyword>